<proteinExistence type="predicted"/>
<protein>
    <submittedName>
        <fullName evidence="3">Uncharacterized iron-regulated protein</fullName>
    </submittedName>
</protein>
<evidence type="ECO:0000256" key="1">
    <source>
        <dbReference type="SAM" id="SignalP"/>
    </source>
</evidence>
<dbReference type="OrthoDB" id="1680202at2"/>
<dbReference type="AlphaFoldDB" id="A0A1H9P9B2"/>
<dbReference type="STRING" id="390241.SAMN04488023_10988"/>
<accession>A0A1H9P9B2</accession>
<dbReference type="InterPro" id="IPR007314">
    <property type="entry name" value="Cofac_haem-bd_dom"/>
</dbReference>
<dbReference type="CDD" id="cd14727">
    <property type="entry name" value="ChanN-like"/>
    <property type="match status" value="1"/>
</dbReference>
<name>A0A1H9P9B2_9SPHI</name>
<dbReference type="Gene3D" id="3.40.50.11550">
    <property type="match status" value="1"/>
</dbReference>
<dbReference type="RefSeq" id="WP_090883774.1">
    <property type="nucleotide sequence ID" value="NZ_FOGG01000009.1"/>
</dbReference>
<dbReference type="SUPFAM" id="SSF159501">
    <property type="entry name" value="EreA/ChaN-like"/>
    <property type="match status" value="1"/>
</dbReference>
<reference evidence="3 4" key="1">
    <citation type="submission" date="2016-10" db="EMBL/GenBank/DDBJ databases">
        <authorList>
            <person name="de Groot N.N."/>
        </authorList>
    </citation>
    <scope>NUCLEOTIDE SEQUENCE [LARGE SCALE GENOMIC DNA]</scope>
    <source>
        <strain evidence="3 4">DSM 18610</strain>
    </source>
</reference>
<evidence type="ECO:0000313" key="4">
    <source>
        <dbReference type="Proteomes" id="UP000199572"/>
    </source>
</evidence>
<evidence type="ECO:0000259" key="2">
    <source>
        <dbReference type="Pfam" id="PF04187"/>
    </source>
</evidence>
<dbReference type="EMBL" id="FOGG01000009">
    <property type="protein sequence ID" value="SER44782.1"/>
    <property type="molecule type" value="Genomic_DNA"/>
</dbReference>
<dbReference type="Pfam" id="PF04187">
    <property type="entry name" value="Cofac_haem_bdg"/>
    <property type="match status" value="1"/>
</dbReference>
<organism evidence="3 4">
    <name type="scientific">Pedobacter rhizosphaerae</name>
    <dbReference type="NCBI Taxonomy" id="390241"/>
    <lineage>
        <taxon>Bacteria</taxon>
        <taxon>Pseudomonadati</taxon>
        <taxon>Bacteroidota</taxon>
        <taxon>Sphingobacteriia</taxon>
        <taxon>Sphingobacteriales</taxon>
        <taxon>Sphingobacteriaceae</taxon>
        <taxon>Pedobacter</taxon>
    </lineage>
</organism>
<gene>
    <name evidence="3" type="ORF">SAMN04488023_10988</name>
</gene>
<feature type="signal peptide" evidence="1">
    <location>
        <begin position="1"/>
        <end position="18"/>
    </location>
</feature>
<evidence type="ECO:0000313" key="3">
    <source>
        <dbReference type="EMBL" id="SER44782.1"/>
    </source>
</evidence>
<feature type="domain" description="Haem-binding uptake Tiki superfamily ChaN" evidence="2">
    <location>
        <begin position="41"/>
        <end position="244"/>
    </location>
</feature>
<keyword evidence="4" id="KW-1185">Reference proteome</keyword>
<feature type="chain" id="PRO_5011548676" evidence="1">
    <location>
        <begin position="19"/>
        <end position="290"/>
    </location>
</feature>
<keyword evidence="1" id="KW-0732">Signal</keyword>
<dbReference type="Proteomes" id="UP000199572">
    <property type="component" value="Unassembled WGS sequence"/>
</dbReference>
<sequence>MKILYLFALSTTCFSAFAQNTASNYKVYNTKNHQVISLDKLVQELDNCDVLFFGEEHNDSIGHLLELTLLEKMDQRFSGRTTVSLEMFHTDTQPIVNEYLAGAISEKNFIKEARAWSNYKDYKPLIEYAKNNKLKVIAANAAARYSNAVTTEGLGVLYKFPQTSAPFLPPLPIDTATGRYQEKFSEILGGHSMGNMKVYQTQNFWDATMAWSIAKFAKENKGIKILQVNGRFHSDERLGTLAKLQGYAPKLRIQNISSFSDESFDNPNWQKFELLGDYIIITNPQIKRSY</sequence>